<keyword evidence="2" id="KW-1185">Reference proteome</keyword>
<reference evidence="1" key="1">
    <citation type="submission" date="2018-11" db="EMBL/GenBank/DDBJ databases">
        <title>The sequence and de novo assembly of Larimichthys crocea genome using PacBio and Hi-C technologies.</title>
        <authorList>
            <person name="Xu P."/>
            <person name="Chen B."/>
            <person name="Zhou Z."/>
            <person name="Ke Q."/>
            <person name="Wu Y."/>
            <person name="Bai H."/>
            <person name="Pu F."/>
        </authorList>
    </citation>
    <scope>NUCLEOTIDE SEQUENCE</scope>
    <source>
        <tissue evidence="1">Muscle</tissue>
    </source>
</reference>
<name>A0ACD3R7E8_LARCR</name>
<sequence>MAAHSLNSVFMSHPYERCAMVSMPAHLFYLFTPQSGRPPAGGAATHKETVVKLPGPHLKSLQCHSGQKWKVILNHLENEFLILRSSRETEVKHILPELKRQKTHTRSKLQLQLEESIETFSDEQNLTEAGLCHFTRCVPKMFCIYFLHLI</sequence>
<proteinExistence type="predicted"/>
<accession>A0ACD3R7E8</accession>
<evidence type="ECO:0000313" key="1">
    <source>
        <dbReference type="EMBL" id="TMS15374.1"/>
    </source>
</evidence>
<dbReference type="EMBL" id="CM011682">
    <property type="protein sequence ID" value="TMS15374.1"/>
    <property type="molecule type" value="Genomic_DNA"/>
</dbReference>
<gene>
    <name evidence="1" type="ORF">E3U43_021836</name>
</gene>
<evidence type="ECO:0000313" key="2">
    <source>
        <dbReference type="Proteomes" id="UP000793456"/>
    </source>
</evidence>
<comment type="caution">
    <text evidence="1">The sequence shown here is derived from an EMBL/GenBank/DDBJ whole genome shotgun (WGS) entry which is preliminary data.</text>
</comment>
<protein>
    <submittedName>
        <fullName evidence="1">Uncharacterized protein</fullName>
    </submittedName>
</protein>
<organism evidence="1 2">
    <name type="scientific">Larimichthys crocea</name>
    <name type="common">Large yellow croaker</name>
    <name type="synonym">Pseudosciaena crocea</name>
    <dbReference type="NCBI Taxonomy" id="215358"/>
    <lineage>
        <taxon>Eukaryota</taxon>
        <taxon>Metazoa</taxon>
        <taxon>Chordata</taxon>
        <taxon>Craniata</taxon>
        <taxon>Vertebrata</taxon>
        <taxon>Euteleostomi</taxon>
        <taxon>Actinopterygii</taxon>
        <taxon>Neopterygii</taxon>
        <taxon>Teleostei</taxon>
        <taxon>Neoteleostei</taxon>
        <taxon>Acanthomorphata</taxon>
        <taxon>Eupercaria</taxon>
        <taxon>Sciaenidae</taxon>
        <taxon>Larimichthys</taxon>
    </lineage>
</organism>
<dbReference type="Proteomes" id="UP000793456">
    <property type="component" value="Chromosome IX"/>
</dbReference>